<sequence length="70" mass="7792">MTDARPVAGAEVLEHRGYQIHLSPGGLEWMACVALSKQRPILIMALDREAALAKAREWIDRPLASDRNPK</sequence>
<organism evidence="1">
    <name type="scientific">Microvirga ossetica</name>
    <dbReference type="NCBI Taxonomy" id="1882682"/>
    <lineage>
        <taxon>Bacteria</taxon>
        <taxon>Pseudomonadati</taxon>
        <taxon>Pseudomonadota</taxon>
        <taxon>Alphaproteobacteria</taxon>
        <taxon>Hyphomicrobiales</taxon>
        <taxon>Methylobacteriaceae</taxon>
        <taxon>Microvirga</taxon>
    </lineage>
</organism>
<keyword evidence="1" id="KW-0614">Plasmid</keyword>
<evidence type="ECO:0000313" key="1">
    <source>
        <dbReference type="EMBL" id="ANY82736.1"/>
    </source>
</evidence>
<dbReference type="EMBL" id="CP016617">
    <property type="protein sequence ID" value="ANY82736.1"/>
    <property type="molecule type" value="Genomic_DNA"/>
</dbReference>
<gene>
    <name evidence="1" type="ORF">BB934_31265</name>
</gene>
<dbReference type="RefSeq" id="WP_099513837.1">
    <property type="nucleotide sequence ID" value="NZ_CP016617.1"/>
</dbReference>
<proteinExistence type="predicted"/>
<accession>A0A1B2ERY5</accession>
<dbReference type="OrthoDB" id="8020728at2"/>
<reference evidence="1" key="1">
    <citation type="submission" date="2016-07" db="EMBL/GenBank/DDBJ databases">
        <title>Microvirga ossetica sp. nov. a new species of rhizobia isolated from root nodules of the legume species Vicia alpestris Steven originated from North Ossetia region in the Caucasus.</title>
        <authorList>
            <person name="Safronova V.I."/>
            <person name="Kuznetsova I.G."/>
            <person name="Sazanova A.L."/>
            <person name="Belimov A."/>
            <person name="Andronov E."/>
            <person name="Osledkin Y.S."/>
            <person name="Onishchuk O.P."/>
            <person name="Kurchak O.N."/>
            <person name="Shaposhnikov A.I."/>
            <person name="Willems A."/>
            <person name="Tikhonovich I.A."/>
        </authorList>
    </citation>
    <scope>NUCLEOTIDE SEQUENCE [LARGE SCALE GENOMIC DNA]</scope>
    <source>
        <strain evidence="1">V5/3M</strain>
        <plasmid evidence="1">unnamed1</plasmid>
    </source>
</reference>
<protein>
    <submittedName>
        <fullName evidence="1">Uncharacterized protein</fullName>
    </submittedName>
</protein>
<name>A0A1B2ERY5_9HYPH</name>
<dbReference type="KEGG" id="moc:BB934_31265"/>
<dbReference type="AlphaFoldDB" id="A0A1B2ERY5"/>
<geneLocation type="plasmid" evidence="1">
    <name>unnamed1</name>
</geneLocation>